<keyword evidence="2" id="KW-0479">Metal-binding</keyword>
<evidence type="ECO:0000256" key="8">
    <source>
        <dbReference type="PROSITE-ProRule" id="PRU00042"/>
    </source>
</evidence>
<accession>A0ABP1RZH9</accession>
<evidence type="ECO:0000256" key="3">
    <source>
        <dbReference type="ARBA" id="ARBA00022737"/>
    </source>
</evidence>
<feature type="compositionally biased region" description="Basic and acidic residues" evidence="9">
    <location>
        <begin position="36"/>
        <end position="45"/>
    </location>
</feature>
<dbReference type="InterPro" id="IPR050331">
    <property type="entry name" value="Zinc_finger"/>
</dbReference>
<feature type="region of interest" description="Disordered" evidence="9">
    <location>
        <begin position="20"/>
        <end position="124"/>
    </location>
</feature>
<evidence type="ECO:0000256" key="5">
    <source>
        <dbReference type="ARBA" id="ARBA00022833"/>
    </source>
</evidence>
<dbReference type="PANTHER" id="PTHR16515">
    <property type="entry name" value="PR DOMAIN ZINC FINGER PROTEIN"/>
    <property type="match status" value="1"/>
</dbReference>
<evidence type="ECO:0000313" key="12">
    <source>
        <dbReference type="Proteomes" id="UP001642540"/>
    </source>
</evidence>
<feature type="domain" description="C2H2-type" evidence="10">
    <location>
        <begin position="571"/>
        <end position="598"/>
    </location>
</feature>
<keyword evidence="12" id="KW-1185">Reference proteome</keyword>
<dbReference type="SMART" id="SM00355">
    <property type="entry name" value="ZnF_C2H2"/>
    <property type="match status" value="6"/>
</dbReference>
<evidence type="ECO:0000256" key="7">
    <source>
        <dbReference type="ARBA" id="ARBA00023242"/>
    </source>
</evidence>
<dbReference type="InterPro" id="IPR036236">
    <property type="entry name" value="Znf_C2H2_sf"/>
</dbReference>
<gene>
    <name evidence="11" type="ORF">ODALV1_LOCUS27988</name>
</gene>
<dbReference type="Gene3D" id="3.30.160.60">
    <property type="entry name" value="Classic Zinc Finger"/>
    <property type="match status" value="6"/>
</dbReference>
<sequence>METRVLTPEGLKINTVEVRLQRKSKTLQTSHNSSDFVDKAEDEKPSSSSGHCETSDQENDRRTSCSYSSDERQHKSSNLSSSSHSVSFSSDSSDNEEEPSDLPQRSGRDKSVIGSSENRYVKRKRRSQGKLYITTQVRICANRLVEKGTIFSANEGDVQIVHLMKLPVIAKDDIRFIFGGFEKITLSPHIHPTADPLISSASGTSPAKVGIVRKQKQCGNFIRLCNWVRFLRQAPCLNPHTINPLSNSDSDDVAEWDNNRADNRKTSGSGDSNGSNNIIARFIDGRPVFEVTARLVPGTELRVYFDMNSITQTSPLMMMMSMPSTSETVSSLPPHYQKPYSCIPSSTSSSTFLGVSCHNSLVSRNQGGKEKLHHKLNLTTLLPYEFHQYQNENDSNKPNSDSRLWAENGIHRMNYADSVEYHGKTENTREFQTRDNTSLGSDGPLDLSKLPNLDIKAPLKVGTPFDSPDSNHEDDCKNTVKEMSFGSETLFSIKNVLKQPSKLFQPYSLEFDSGNPREISRRSVTPPHTFTATSSIAIPLSVGSTSSTLVVRNSPLIRPILRTRGRERSLLPCEVCGKAFDRPSLLKRHLRTHTGEKPHICDVCSKGFSTSSSLNTHRRIHSGEKPHQCPICGKRFTASSNLYYHRMTHNKEKPHKCMLCGKSFPTPGDLKSHQYVHSGSWPYTCPVCHRGFSKQTNLRNHLLLHSGMGCSSSKSGDKPHTCQICDKKFTLACNLRAHLRTHEEDSVSSCSLCKRTFLISLNMLVNGRCRSCILNHQRNNNNSVVHNKELITNRTNPIVSTEDSSMEPPMITHRISSSFPQQTNLNSQPSNNPMQIGSLAMANFPGFTMPFPTSLSLPSGLHFSTATEGGPSNSLSTTTTASLFRNGGAASLTNSASNPFLEQLFEWNYRFAKETAGTLSLSIMQQKLLESQVLAAQLMNVSANNSRFGINAVPDIIRLHPAEVQQLETSNGSNYLQR</sequence>
<dbReference type="PROSITE" id="PS00028">
    <property type="entry name" value="ZINC_FINGER_C2H2_1"/>
    <property type="match status" value="6"/>
</dbReference>
<comment type="subcellular location">
    <subcellularLocation>
        <location evidence="1">Nucleus</location>
    </subcellularLocation>
</comment>
<evidence type="ECO:0000259" key="10">
    <source>
        <dbReference type="PROSITE" id="PS50157"/>
    </source>
</evidence>
<feature type="domain" description="C2H2-type" evidence="10">
    <location>
        <begin position="599"/>
        <end position="626"/>
    </location>
</feature>
<feature type="compositionally biased region" description="Low complexity" evidence="9">
    <location>
        <begin position="76"/>
        <end position="92"/>
    </location>
</feature>
<dbReference type="PANTHER" id="PTHR16515:SF49">
    <property type="entry name" value="GASTRULA ZINC FINGER PROTEIN XLCGF49.1-LIKE-RELATED"/>
    <property type="match status" value="1"/>
</dbReference>
<feature type="compositionally biased region" description="Polar residues" evidence="9">
    <location>
        <begin position="26"/>
        <end position="35"/>
    </location>
</feature>
<feature type="compositionally biased region" description="Basic and acidic residues" evidence="9">
    <location>
        <begin position="58"/>
        <end position="74"/>
    </location>
</feature>
<feature type="domain" description="C2H2-type" evidence="10">
    <location>
        <begin position="683"/>
        <end position="707"/>
    </location>
</feature>
<keyword evidence="5" id="KW-0862">Zinc</keyword>
<proteinExistence type="predicted"/>
<feature type="domain" description="C2H2-type" evidence="10">
    <location>
        <begin position="720"/>
        <end position="747"/>
    </location>
</feature>
<dbReference type="InterPro" id="IPR013087">
    <property type="entry name" value="Znf_C2H2_type"/>
</dbReference>
<feature type="region of interest" description="Disordered" evidence="9">
    <location>
        <begin position="241"/>
        <end position="275"/>
    </location>
</feature>
<dbReference type="EMBL" id="CAXLJM020000129">
    <property type="protein sequence ID" value="CAL8139772.1"/>
    <property type="molecule type" value="Genomic_DNA"/>
</dbReference>
<keyword evidence="3" id="KW-0677">Repeat</keyword>
<feature type="domain" description="C2H2-type" evidence="10">
    <location>
        <begin position="627"/>
        <end position="654"/>
    </location>
</feature>
<evidence type="ECO:0000256" key="1">
    <source>
        <dbReference type="ARBA" id="ARBA00004123"/>
    </source>
</evidence>
<dbReference type="SUPFAM" id="SSF57667">
    <property type="entry name" value="beta-beta-alpha zinc fingers"/>
    <property type="match status" value="4"/>
</dbReference>
<feature type="region of interest" description="Disordered" evidence="9">
    <location>
        <begin position="427"/>
        <end position="446"/>
    </location>
</feature>
<protein>
    <recommendedName>
        <fullName evidence="10">C2H2-type domain-containing protein</fullName>
    </recommendedName>
</protein>
<name>A0ABP1RZH9_9HEXA</name>
<dbReference type="Pfam" id="PF00096">
    <property type="entry name" value="zf-C2H2"/>
    <property type="match status" value="5"/>
</dbReference>
<evidence type="ECO:0000313" key="11">
    <source>
        <dbReference type="EMBL" id="CAL8139772.1"/>
    </source>
</evidence>
<keyword evidence="4 8" id="KW-0863">Zinc-finger</keyword>
<evidence type="ECO:0000256" key="2">
    <source>
        <dbReference type="ARBA" id="ARBA00022723"/>
    </source>
</evidence>
<evidence type="ECO:0000256" key="4">
    <source>
        <dbReference type="ARBA" id="ARBA00022771"/>
    </source>
</evidence>
<keyword evidence="7" id="KW-0539">Nucleus</keyword>
<organism evidence="11 12">
    <name type="scientific">Orchesella dallaii</name>
    <dbReference type="NCBI Taxonomy" id="48710"/>
    <lineage>
        <taxon>Eukaryota</taxon>
        <taxon>Metazoa</taxon>
        <taxon>Ecdysozoa</taxon>
        <taxon>Arthropoda</taxon>
        <taxon>Hexapoda</taxon>
        <taxon>Collembola</taxon>
        <taxon>Entomobryomorpha</taxon>
        <taxon>Entomobryoidea</taxon>
        <taxon>Orchesellidae</taxon>
        <taxon>Orchesellinae</taxon>
        <taxon>Orchesella</taxon>
    </lineage>
</organism>
<reference evidence="11 12" key="1">
    <citation type="submission" date="2024-08" db="EMBL/GenBank/DDBJ databases">
        <authorList>
            <person name="Cucini C."/>
            <person name="Frati F."/>
        </authorList>
    </citation>
    <scope>NUCLEOTIDE SEQUENCE [LARGE SCALE GENOMIC DNA]</scope>
</reference>
<dbReference type="Proteomes" id="UP001642540">
    <property type="component" value="Unassembled WGS sequence"/>
</dbReference>
<keyword evidence="6" id="KW-0238">DNA-binding</keyword>
<feature type="domain" description="C2H2-type" evidence="10">
    <location>
        <begin position="655"/>
        <end position="682"/>
    </location>
</feature>
<evidence type="ECO:0000256" key="6">
    <source>
        <dbReference type="ARBA" id="ARBA00023125"/>
    </source>
</evidence>
<evidence type="ECO:0000256" key="9">
    <source>
        <dbReference type="SAM" id="MobiDB-lite"/>
    </source>
</evidence>
<dbReference type="PROSITE" id="PS50157">
    <property type="entry name" value="ZINC_FINGER_C2H2_2"/>
    <property type="match status" value="6"/>
</dbReference>
<dbReference type="Pfam" id="PF13912">
    <property type="entry name" value="zf-C2H2_6"/>
    <property type="match status" value="1"/>
</dbReference>
<comment type="caution">
    <text evidence="11">The sequence shown here is derived from an EMBL/GenBank/DDBJ whole genome shotgun (WGS) entry which is preliminary data.</text>
</comment>